<feature type="compositionally biased region" description="Low complexity" evidence="1">
    <location>
        <begin position="123"/>
        <end position="142"/>
    </location>
</feature>
<sequence>EKKSPSGMTVNAAVQSSEFPLQARFQFPDPFPEPVLSKSNVSNLQRLDIFHKLDEIHTTPAGKKTNYHYAICKACQRKASEDGDSEPNKLIGRLDCLHPHIKACRSISSNHREDDISQTFKCNDNGNKTSSSNKSNSMASSSHCESVNYTGDRVCEKYGIPVLLLTKTLSIRQPLKWPSARSERLTVPE</sequence>
<feature type="non-terminal residue" evidence="2">
    <location>
        <position position="1"/>
    </location>
</feature>
<dbReference type="EMBL" id="HACM01005180">
    <property type="protein sequence ID" value="CRZ05622.1"/>
    <property type="molecule type" value="Transcribed_RNA"/>
</dbReference>
<dbReference type="AlphaFoldDB" id="A0A0H5QV39"/>
<reference evidence="2" key="1">
    <citation type="submission" date="2015-04" db="EMBL/GenBank/DDBJ databases">
        <title>The genome sequence of the plant pathogenic Rhizarian Plasmodiophora brassicae reveals insights in its biotrophic life cycle and the origin of chitin synthesis.</title>
        <authorList>
            <person name="Schwelm A."/>
            <person name="Fogelqvist J."/>
            <person name="Knaust A."/>
            <person name="Julke S."/>
            <person name="Lilja T."/>
            <person name="Dhandapani V."/>
            <person name="Bonilla-Rosso G."/>
            <person name="Karlsson M."/>
            <person name="Shevchenko A."/>
            <person name="Choi S.R."/>
            <person name="Kim H.G."/>
            <person name="Park J.Y."/>
            <person name="Lim Y.P."/>
            <person name="Ludwig-Muller J."/>
            <person name="Dixelius C."/>
        </authorList>
    </citation>
    <scope>NUCLEOTIDE SEQUENCE</scope>
    <source>
        <tissue evidence="2">Potato root galls</tissue>
    </source>
</reference>
<accession>A0A0H5QV39</accession>
<evidence type="ECO:0000313" key="2">
    <source>
        <dbReference type="EMBL" id="CRZ05622.1"/>
    </source>
</evidence>
<proteinExistence type="predicted"/>
<evidence type="ECO:0000256" key="1">
    <source>
        <dbReference type="SAM" id="MobiDB-lite"/>
    </source>
</evidence>
<feature type="region of interest" description="Disordered" evidence="1">
    <location>
        <begin position="119"/>
        <end position="142"/>
    </location>
</feature>
<protein>
    <submittedName>
        <fullName evidence="2">Uncharacterized protein</fullName>
    </submittedName>
</protein>
<name>A0A0H5QV39_9EUKA</name>
<organism evidence="2">
    <name type="scientific">Spongospora subterranea</name>
    <dbReference type="NCBI Taxonomy" id="70186"/>
    <lineage>
        <taxon>Eukaryota</taxon>
        <taxon>Sar</taxon>
        <taxon>Rhizaria</taxon>
        <taxon>Endomyxa</taxon>
        <taxon>Phytomyxea</taxon>
        <taxon>Plasmodiophorida</taxon>
        <taxon>Plasmodiophoridae</taxon>
        <taxon>Spongospora</taxon>
    </lineage>
</organism>